<dbReference type="EMBL" id="UFTJ01000001">
    <property type="protein sequence ID" value="SSZ47153.1"/>
    <property type="molecule type" value="Genomic_DNA"/>
</dbReference>
<reference evidence="2 3" key="1">
    <citation type="submission" date="2018-06" db="EMBL/GenBank/DDBJ databases">
        <authorList>
            <consortium name="Pathogen Informatics"/>
            <person name="Doyle S."/>
        </authorList>
    </citation>
    <scope>NUCLEOTIDE SEQUENCE [LARGE SCALE GENOMIC DNA]</scope>
    <source>
        <strain evidence="2 3">NCTC11661</strain>
    </source>
</reference>
<protein>
    <submittedName>
        <fullName evidence="2">Uncharacterized protein</fullName>
    </submittedName>
</protein>
<gene>
    <name evidence="2" type="ORF">NCTC11661_00819</name>
</gene>
<dbReference type="AlphaFoldDB" id="A0A376BZR6"/>
<feature type="region of interest" description="Disordered" evidence="1">
    <location>
        <begin position="85"/>
        <end position="109"/>
    </location>
</feature>
<accession>A0A376BZR6</accession>
<evidence type="ECO:0000313" key="3">
    <source>
        <dbReference type="Proteomes" id="UP000255515"/>
    </source>
</evidence>
<dbReference type="Proteomes" id="UP000255515">
    <property type="component" value="Unassembled WGS sequence"/>
</dbReference>
<evidence type="ECO:0000256" key="1">
    <source>
        <dbReference type="SAM" id="MobiDB-lite"/>
    </source>
</evidence>
<feature type="compositionally biased region" description="Basic and acidic residues" evidence="1">
    <location>
        <begin position="85"/>
        <end position="101"/>
    </location>
</feature>
<name>A0A376BZR6_9FLAO</name>
<evidence type="ECO:0000313" key="2">
    <source>
        <dbReference type="EMBL" id="SSZ47153.1"/>
    </source>
</evidence>
<proteinExistence type="predicted"/>
<dbReference type="RefSeq" id="WP_002686438.1">
    <property type="nucleotide sequence ID" value="NZ_UFTJ01000001.1"/>
</dbReference>
<organism evidence="2 3">
    <name type="scientific">Bergeyella zoohelcum</name>
    <dbReference type="NCBI Taxonomy" id="1015"/>
    <lineage>
        <taxon>Bacteria</taxon>
        <taxon>Pseudomonadati</taxon>
        <taxon>Bacteroidota</taxon>
        <taxon>Flavobacteriia</taxon>
        <taxon>Flavobacteriales</taxon>
        <taxon>Weeksellaceae</taxon>
        <taxon>Bergeyella</taxon>
    </lineage>
</organism>
<sequence>MEKKFFKLTVKVGTQIISSQGDYVVEDIPHNALEYLERGSTWLVLTPEAHEELKALPDERLKALITLRKQQGFDGDVAILEKALKGKEKSSVESRKSKKNEPSGTQTTD</sequence>